<dbReference type="InterPro" id="IPR003961">
    <property type="entry name" value="FN3_dom"/>
</dbReference>
<dbReference type="InParanoid" id="A0A1X7TDK0"/>
<organism evidence="10">
    <name type="scientific">Amphimedon queenslandica</name>
    <name type="common">Sponge</name>
    <dbReference type="NCBI Taxonomy" id="400682"/>
    <lineage>
        <taxon>Eukaryota</taxon>
        <taxon>Metazoa</taxon>
        <taxon>Porifera</taxon>
        <taxon>Demospongiae</taxon>
        <taxon>Heteroscleromorpha</taxon>
        <taxon>Haplosclerida</taxon>
        <taxon>Niphatidae</taxon>
        <taxon>Amphimedon</taxon>
    </lineage>
</organism>
<keyword evidence="1" id="KW-0732">Signal</keyword>
<feature type="domain" description="SRCR" evidence="8">
    <location>
        <begin position="63"/>
        <end position="164"/>
    </location>
</feature>
<evidence type="ECO:0000256" key="3">
    <source>
        <dbReference type="ARBA" id="ARBA00023157"/>
    </source>
</evidence>
<protein>
    <recommendedName>
        <fullName evidence="11">Fibronectin type-III domain-containing protein</fullName>
    </recommendedName>
</protein>
<evidence type="ECO:0000256" key="2">
    <source>
        <dbReference type="ARBA" id="ARBA00022737"/>
    </source>
</evidence>
<dbReference type="SMART" id="SM00202">
    <property type="entry name" value="SR"/>
    <property type="match status" value="1"/>
</dbReference>
<dbReference type="Gene3D" id="2.60.40.10">
    <property type="entry name" value="Immunoglobulins"/>
    <property type="match status" value="1"/>
</dbReference>
<dbReference type="PANTHER" id="PTHR19331">
    <property type="entry name" value="SCAVENGER RECEPTOR DOMAIN-CONTAINING"/>
    <property type="match status" value="1"/>
</dbReference>
<dbReference type="InterPro" id="IPR036772">
    <property type="entry name" value="SRCR-like_dom_sf"/>
</dbReference>
<dbReference type="SUPFAM" id="SSF56487">
    <property type="entry name" value="SRCR-like"/>
    <property type="match status" value="2"/>
</dbReference>
<dbReference type="InterPro" id="IPR036790">
    <property type="entry name" value="Frizzled_dom_sf"/>
</dbReference>
<dbReference type="OrthoDB" id="5843172at2759"/>
<evidence type="ECO:0000256" key="5">
    <source>
        <dbReference type="ARBA" id="ARBA00023180"/>
    </source>
</evidence>
<dbReference type="Pfam" id="PF00041">
    <property type="entry name" value="fn3"/>
    <property type="match status" value="1"/>
</dbReference>
<dbReference type="InterPro" id="IPR013783">
    <property type="entry name" value="Ig-like_fold"/>
</dbReference>
<feature type="domain" description="Fibronectin type-III" evidence="9">
    <location>
        <begin position="344"/>
        <end position="435"/>
    </location>
</feature>
<keyword evidence="3 6" id="KW-1015">Disulfide bond</keyword>
<accession>A0A1X7TDK0</accession>
<feature type="disulfide bond" evidence="6">
    <location>
        <begin position="20"/>
        <end position="30"/>
    </location>
</feature>
<dbReference type="InterPro" id="IPR001190">
    <property type="entry name" value="SRCR"/>
</dbReference>
<evidence type="ECO:0000256" key="1">
    <source>
        <dbReference type="ARBA" id="ARBA00022729"/>
    </source>
</evidence>
<keyword evidence="2" id="KW-0677">Repeat</keyword>
<comment type="caution">
    <text evidence="6">Lacks conserved residue(s) required for the propagation of feature annotation.</text>
</comment>
<keyword evidence="5" id="KW-0325">Glycoprotein</keyword>
<dbReference type="Gene3D" id="3.10.250.10">
    <property type="entry name" value="SRCR-like domain"/>
    <property type="match status" value="2"/>
</dbReference>
<dbReference type="Pfam" id="PF00530">
    <property type="entry name" value="SRCR"/>
    <property type="match status" value="1"/>
</dbReference>
<dbReference type="PROSITE" id="PS50853">
    <property type="entry name" value="FN3"/>
    <property type="match status" value="1"/>
</dbReference>
<feature type="domain" description="FZ" evidence="7">
    <location>
        <begin position="188"/>
        <end position="336"/>
    </location>
</feature>
<dbReference type="InterPro" id="IPR020067">
    <property type="entry name" value="Frizzled_dom"/>
</dbReference>
<dbReference type="PANTHER" id="PTHR19331:SF465">
    <property type="entry name" value="EGG PEPTIDE SPERACT RECEPTOR"/>
    <property type="match status" value="1"/>
</dbReference>
<dbReference type="SMART" id="SM00060">
    <property type="entry name" value="FN3"/>
    <property type="match status" value="1"/>
</dbReference>
<reference evidence="10" key="1">
    <citation type="submission" date="2017-05" db="UniProtKB">
        <authorList>
            <consortium name="EnsemblMetazoa"/>
        </authorList>
    </citation>
    <scope>IDENTIFICATION</scope>
</reference>
<dbReference type="STRING" id="400682.A0A1X7TDK0"/>
<evidence type="ECO:0000259" key="9">
    <source>
        <dbReference type="PROSITE" id="PS50853"/>
    </source>
</evidence>
<dbReference type="SUPFAM" id="SSF49265">
    <property type="entry name" value="Fibronectin type III"/>
    <property type="match status" value="1"/>
</dbReference>
<dbReference type="PROSITE" id="PS00420">
    <property type="entry name" value="SRCR_1"/>
    <property type="match status" value="1"/>
</dbReference>
<evidence type="ECO:0000313" key="10">
    <source>
        <dbReference type="EnsemblMetazoa" id="Aqu2.1.12652_001"/>
    </source>
</evidence>
<dbReference type="PROSITE" id="PS50287">
    <property type="entry name" value="SRCR_2"/>
    <property type="match status" value="2"/>
</dbReference>
<sequence>AVYSFFGGGNEGIFVNGVNCIGFENTLLQCEHNLTSLSQGTDCTHQDDVGVICLLSVCYDGQLRLVNGRVPNEGRLEICYNNTWGTVCNYGWTNILADFACGLLGYSNTDAVYRFSNAFGKGNGSVFLEFVACRGFERSLLHCVHSVIGDTYSDHSGDVGIICLDIDPSDNETLCSTKLDNELWDTMSTQGRCEPYIDNPWLSSSVCDNIYTSLHYVYTPNARLLGQPYIRYLMEYITVFFTFTPQCYESVVNALCMLYYLPCGYNGTIQVPRFLCSDACTHVSTQMCSDDWDALLSFINDTFLTRLSKETIIMPNCSNTDLFIEAFNLDGDCCEPFHQDQPSSVYNLTASDVTNTSVKLSWSFDPPVTGGVVSYAAVSNGFGNGMQSFTGGNVMEQMIFNLEPFTVYNFSVTLLNTFGGRSSSKVTINTETLPNVPTAPTLISAVSINLTSISVSWRVKQYRSINTIKGGAVYSDLLHRRTAE</sequence>
<evidence type="ECO:0000259" key="7">
    <source>
        <dbReference type="PROSITE" id="PS50038"/>
    </source>
</evidence>
<dbReference type="PRINTS" id="PR00258">
    <property type="entry name" value="SPERACTRCPTR"/>
</dbReference>
<evidence type="ECO:0000256" key="6">
    <source>
        <dbReference type="PROSITE-ProRule" id="PRU00196"/>
    </source>
</evidence>
<proteinExistence type="predicted"/>
<evidence type="ECO:0000256" key="4">
    <source>
        <dbReference type="ARBA" id="ARBA00023170"/>
    </source>
</evidence>
<dbReference type="FunFam" id="3.10.250.10:FF:000007">
    <property type="entry name" value="Soluble scavenger receptor cysteine-rich domain-containing protein SSC5D"/>
    <property type="match status" value="1"/>
</dbReference>
<dbReference type="CDD" id="cd00063">
    <property type="entry name" value="FN3"/>
    <property type="match status" value="1"/>
</dbReference>
<dbReference type="PROSITE" id="PS50038">
    <property type="entry name" value="FZ"/>
    <property type="match status" value="1"/>
</dbReference>
<dbReference type="AlphaFoldDB" id="A0A1X7TDK0"/>
<evidence type="ECO:0008006" key="11">
    <source>
        <dbReference type="Google" id="ProtNLM"/>
    </source>
</evidence>
<dbReference type="Gene3D" id="1.10.2000.10">
    <property type="entry name" value="Frizzled cysteine-rich domain"/>
    <property type="match status" value="1"/>
</dbReference>
<evidence type="ECO:0000259" key="8">
    <source>
        <dbReference type="PROSITE" id="PS50287"/>
    </source>
</evidence>
<dbReference type="GO" id="GO:0016020">
    <property type="term" value="C:membrane"/>
    <property type="evidence" value="ECO:0007669"/>
    <property type="project" value="InterPro"/>
</dbReference>
<dbReference type="InterPro" id="IPR036116">
    <property type="entry name" value="FN3_sf"/>
</dbReference>
<keyword evidence="4" id="KW-0675">Receptor</keyword>
<name>A0A1X7TDK0_AMPQE</name>
<dbReference type="EnsemblMetazoa" id="Aqu2.1.12652_001">
    <property type="protein sequence ID" value="Aqu2.1.12652_001"/>
    <property type="gene ID" value="Aqu2.1.12652"/>
</dbReference>
<feature type="disulfide bond" evidence="6">
    <location>
        <begin position="133"/>
        <end position="143"/>
    </location>
</feature>
<feature type="domain" description="SRCR" evidence="8">
    <location>
        <begin position="1"/>
        <end position="54"/>
    </location>
</feature>